<dbReference type="STRING" id="288992.SAMN04488522_106210"/>
<accession>A0A1M5L4K7</accession>
<evidence type="ECO:0000313" key="2">
    <source>
        <dbReference type="Proteomes" id="UP000184287"/>
    </source>
</evidence>
<evidence type="ECO:0008006" key="3">
    <source>
        <dbReference type="Google" id="ProtNLM"/>
    </source>
</evidence>
<proteinExistence type="predicted"/>
<gene>
    <name evidence="1" type="ORF">SAMN04488522_106210</name>
</gene>
<keyword evidence="2" id="KW-1185">Reference proteome</keyword>
<organism evidence="1 2">
    <name type="scientific">Pedobacter caeni</name>
    <dbReference type="NCBI Taxonomy" id="288992"/>
    <lineage>
        <taxon>Bacteria</taxon>
        <taxon>Pseudomonadati</taxon>
        <taxon>Bacteroidota</taxon>
        <taxon>Sphingobacteriia</taxon>
        <taxon>Sphingobacteriales</taxon>
        <taxon>Sphingobacteriaceae</taxon>
        <taxon>Pedobacter</taxon>
    </lineage>
</organism>
<dbReference type="EMBL" id="FQUQ01000006">
    <property type="protein sequence ID" value="SHG59921.1"/>
    <property type="molecule type" value="Genomic_DNA"/>
</dbReference>
<evidence type="ECO:0000313" key="1">
    <source>
        <dbReference type="EMBL" id="SHG59921.1"/>
    </source>
</evidence>
<protein>
    <recommendedName>
        <fullName evidence="3">Erythromycin esterase homolog</fullName>
    </recommendedName>
</protein>
<dbReference type="AlphaFoldDB" id="A0A1M5L4K7"/>
<sequence>MIKRFLLSNTFLFLALLVYGQTDPVRESTYHFTIKERELTGPGADTLKAYISKSQFFLLGEEHDMTELQMLTADLMPFLKSSGYRHFALEIGSLAAERLSSIYRKKESLMKFNSRYYKHFNSGPFGFFDGKEEEVFLNAALDNNFKLWGIDYESHGAPLYILDELYAGSQAKPILKNTYQKAAQYIIDEYAKDLITIKYPIYSKMLHSAELAAFFQAVPANRSNQKLMEELILSWKIRDEERNNKWYARVENMKKSFIRQYKDEAKKKELPKVFIKLGAVHTARGTSSSGFPEVGNTIYELANYSNTQAFSIISFARYRKDEQGNISDLLEPEDEALLKYTNKDSWSLINLKQLNEARLEGKINLSKEVIGYIQKYDMMLIPPATTRMQPNFIR</sequence>
<dbReference type="Proteomes" id="UP000184287">
    <property type="component" value="Unassembled WGS sequence"/>
</dbReference>
<reference evidence="2" key="1">
    <citation type="submission" date="2016-11" db="EMBL/GenBank/DDBJ databases">
        <authorList>
            <person name="Varghese N."/>
            <person name="Submissions S."/>
        </authorList>
    </citation>
    <scope>NUCLEOTIDE SEQUENCE [LARGE SCALE GENOMIC DNA]</scope>
    <source>
        <strain evidence="2">DSM 16990</strain>
    </source>
</reference>
<name>A0A1M5L4K7_9SPHI</name>
<dbReference type="RefSeq" id="WP_073236285.1">
    <property type="nucleotide sequence ID" value="NZ_FQUQ01000006.1"/>
</dbReference>
<dbReference type="OrthoDB" id="128385at2"/>
<dbReference type="SUPFAM" id="SSF159501">
    <property type="entry name" value="EreA/ChaN-like"/>
    <property type="match status" value="1"/>
</dbReference>